<dbReference type="AlphaFoldDB" id="A0A2P1G8F6"/>
<keyword evidence="4" id="KW-0496">Mitochondrion</keyword>
<accession>A0A2P1G8F6</accession>
<dbReference type="GO" id="GO:0006412">
    <property type="term" value="P:translation"/>
    <property type="evidence" value="ECO:0007669"/>
    <property type="project" value="InterPro"/>
</dbReference>
<dbReference type="InterPro" id="IPR000630">
    <property type="entry name" value="Ribosomal_uS8"/>
</dbReference>
<dbReference type="RefSeq" id="YP_009476752.1">
    <property type="nucleotide sequence ID" value="NC_037454.1"/>
</dbReference>
<dbReference type="SUPFAM" id="SSF56047">
    <property type="entry name" value="Ribosomal protein S8"/>
    <property type="match status" value="1"/>
</dbReference>
<dbReference type="GO" id="GO:0003735">
    <property type="term" value="F:structural constituent of ribosome"/>
    <property type="evidence" value="ECO:0007669"/>
    <property type="project" value="InterPro"/>
</dbReference>
<evidence type="ECO:0000256" key="2">
    <source>
        <dbReference type="ARBA" id="ARBA00022980"/>
    </source>
</evidence>
<evidence type="ECO:0000313" key="4">
    <source>
        <dbReference type="EMBL" id="AVM81245.1"/>
    </source>
</evidence>
<sequence>MNNKYFLNLSNSLKASKYNKPAIIKIRYSKKSLDVLSILLKEGYIRGYFIDNCTVTKYICILVKYIDDHNLLNIKTLNLNKQRTYLSVTKLKTHFTAFDLLILSTKKGIMSHLNAINLNIGGFPIINII</sequence>
<keyword evidence="3" id="KW-0687">Ribonucleoprotein</keyword>
<dbReference type="GO" id="GO:1990904">
    <property type="term" value="C:ribonucleoprotein complex"/>
    <property type="evidence" value="ECO:0007669"/>
    <property type="project" value="UniProtKB-KW"/>
</dbReference>
<keyword evidence="2 4" id="KW-0689">Ribosomal protein</keyword>
<protein>
    <submittedName>
        <fullName evidence="4">Ribosomal protein S8</fullName>
    </submittedName>
</protein>
<geneLocation type="mitochondrion" evidence="4"/>
<dbReference type="Gene3D" id="3.30.1490.10">
    <property type="match status" value="1"/>
</dbReference>
<dbReference type="Pfam" id="PF00410">
    <property type="entry name" value="Ribosomal_S8"/>
    <property type="match status" value="1"/>
</dbReference>
<dbReference type="GeneID" id="36496311"/>
<dbReference type="Gene3D" id="3.30.1370.30">
    <property type="match status" value="1"/>
</dbReference>
<dbReference type="GO" id="GO:0005840">
    <property type="term" value="C:ribosome"/>
    <property type="evidence" value="ECO:0007669"/>
    <property type="project" value="UniProtKB-KW"/>
</dbReference>
<dbReference type="EMBL" id="MG680942">
    <property type="protein sequence ID" value="AVM81245.1"/>
    <property type="molecule type" value="Genomic_DNA"/>
</dbReference>
<evidence type="ECO:0000256" key="3">
    <source>
        <dbReference type="ARBA" id="ARBA00023274"/>
    </source>
</evidence>
<name>A0A2P1G8F6_9CRYP</name>
<reference evidence="4" key="1">
    <citation type="submission" date="2017-12" db="EMBL/GenBank/DDBJ databases">
        <title>Comparative mitochondrial genomics of cryptophyte algae: gene shuffling and dynamic mobile genetic elements.</title>
        <authorList>
            <person name="Kim J.I."/>
            <person name="Yoon H.S."/>
            <person name="Yi G."/>
            <person name="Shin W."/>
            <person name="Archibald J.M."/>
        </authorList>
    </citation>
    <scope>NUCLEOTIDE SEQUENCE</scope>
    <source>
        <strain evidence="4">FBCC300012D</strain>
    </source>
</reference>
<evidence type="ECO:0000256" key="1">
    <source>
        <dbReference type="ARBA" id="ARBA00006471"/>
    </source>
</evidence>
<proteinExistence type="inferred from homology"/>
<comment type="similarity">
    <text evidence="1">Belongs to the universal ribosomal protein uS8 family.</text>
</comment>
<gene>
    <name evidence="4" type="primary">rps8</name>
    <name evidence="4" type="ORF">CplaMt_p027</name>
</gene>
<dbReference type="InterPro" id="IPR035987">
    <property type="entry name" value="Ribosomal_uS8_sf"/>
</dbReference>
<organism evidence="4">
    <name type="scientific">Cryptomonas curvata</name>
    <dbReference type="NCBI Taxonomy" id="233186"/>
    <lineage>
        <taxon>Eukaryota</taxon>
        <taxon>Cryptophyceae</taxon>
        <taxon>Cryptomonadales</taxon>
        <taxon>Cryptomonadaceae</taxon>
        <taxon>Cryptomonas</taxon>
    </lineage>
</organism>